<dbReference type="GO" id="GO:0019432">
    <property type="term" value="P:triglyceride biosynthetic process"/>
    <property type="evidence" value="ECO:0007669"/>
    <property type="project" value="TreeGrafter"/>
</dbReference>
<dbReference type="GO" id="GO:0005783">
    <property type="term" value="C:endoplasmic reticulum"/>
    <property type="evidence" value="ECO:0007669"/>
    <property type="project" value="TreeGrafter"/>
</dbReference>
<dbReference type="PANTHER" id="PTHR23063:SF2">
    <property type="entry name" value="GLYCEROL-3-PHOSPHATE ACYLTRANSFERASE 4, ISOFORM D-RELATED"/>
    <property type="match status" value="1"/>
</dbReference>
<keyword evidence="10" id="KW-0594">Phospholipid biosynthesis</keyword>
<accession>A0A7J7KC11</accession>
<evidence type="ECO:0000256" key="13">
    <source>
        <dbReference type="ARBA" id="ARBA00025707"/>
    </source>
</evidence>
<keyword evidence="9 15" id="KW-0472">Membrane</keyword>
<keyword evidence="11" id="KW-1208">Phospholipid metabolism</keyword>
<dbReference type="AlphaFoldDB" id="A0A7J7KC11"/>
<evidence type="ECO:0000256" key="7">
    <source>
        <dbReference type="ARBA" id="ARBA00022989"/>
    </source>
</evidence>
<keyword evidence="7 15" id="KW-1133">Transmembrane helix</keyword>
<comment type="similarity">
    <text evidence="3">Belongs to the 1-acyl-sn-glycerol-3-phosphate acyltransferase family.</text>
</comment>
<dbReference type="EMBL" id="VXIV02000871">
    <property type="protein sequence ID" value="KAF6035484.1"/>
    <property type="molecule type" value="Genomic_DNA"/>
</dbReference>
<dbReference type="CDD" id="cd07991">
    <property type="entry name" value="LPLAT_LPCAT1-like"/>
    <property type="match status" value="1"/>
</dbReference>
<evidence type="ECO:0000313" key="18">
    <source>
        <dbReference type="Proteomes" id="UP000593567"/>
    </source>
</evidence>
<keyword evidence="5" id="KW-0808">Transferase</keyword>
<keyword evidence="8" id="KW-0443">Lipid metabolism</keyword>
<dbReference type="GO" id="GO:0016020">
    <property type="term" value="C:membrane"/>
    <property type="evidence" value="ECO:0007669"/>
    <property type="project" value="UniProtKB-SubCell"/>
</dbReference>
<feature type="transmembrane region" description="Helical" evidence="15">
    <location>
        <begin position="6"/>
        <end position="28"/>
    </location>
</feature>
<name>A0A7J7KC11_BUGNE</name>
<protein>
    <recommendedName>
        <fullName evidence="16">Phospholipid/glycerol acyltransferase domain-containing protein</fullName>
    </recommendedName>
</protein>
<evidence type="ECO:0000256" key="14">
    <source>
        <dbReference type="SAM" id="MobiDB-lite"/>
    </source>
</evidence>
<feature type="domain" description="Phospholipid/glycerol acyltransferase" evidence="16">
    <location>
        <begin position="246"/>
        <end position="357"/>
    </location>
</feature>
<evidence type="ECO:0000256" key="10">
    <source>
        <dbReference type="ARBA" id="ARBA00023209"/>
    </source>
</evidence>
<evidence type="ECO:0000256" key="2">
    <source>
        <dbReference type="ARBA" id="ARBA00005189"/>
    </source>
</evidence>
<comment type="caution">
    <text evidence="17">The sequence shown here is derived from an EMBL/GenBank/DDBJ whole genome shotgun (WGS) entry which is preliminary data.</text>
</comment>
<comment type="pathway">
    <text evidence="13">Phospholipid metabolism.</text>
</comment>
<dbReference type="Pfam" id="PF01553">
    <property type="entry name" value="Acyltransferase"/>
    <property type="match status" value="1"/>
</dbReference>
<evidence type="ECO:0000256" key="11">
    <source>
        <dbReference type="ARBA" id="ARBA00023264"/>
    </source>
</evidence>
<comment type="pathway">
    <text evidence="2">Lipid metabolism.</text>
</comment>
<evidence type="ECO:0000256" key="5">
    <source>
        <dbReference type="ARBA" id="ARBA00022679"/>
    </source>
</evidence>
<dbReference type="GO" id="GO:0008654">
    <property type="term" value="P:phospholipid biosynthetic process"/>
    <property type="evidence" value="ECO:0007669"/>
    <property type="project" value="UniProtKB-KW"/>
</dbReference>
<evidence type="ECO:0000256" key="6">
    <source>
        <dbReference type="ARBA" id="ARBA00022692"/>
    </source>
</evidence>
<evidence type="ECO:0000256" key="1">
    <source>
        <dbReference type="ARBA" id="ARBA00004370"/>
    </source>
</evidence>
<organism evidence="17 18">
    <name type="scientific">Bugula neritina</name>
    <name type="common">Brown bryozoan</name>
    <name type="synonym">Sertularia neritina</name>
    <dbReference type="NCBI Taxonomy" id="10212"/>
    <lineage>
        <taxon>Eukaryota</taxon>
        <taxon>Metazoa</taxon>
        <taxon>Spiralia</taxon>
        <taxon>Lophotrochozoa</taxon>
        <taxon>Bryozoa</taxon>
        <taxon>Gymnolaemata</taxon>
        <taxon>Cheilostomatida</taxon>
        <taxon>Flustrina</taxon>
        <taxon>Buguloidea</taxon>
        <taxon>Bugulidae</taxon>
        <taxon>Bugula</taxon>
    </lineage>
</organism>
<keyword evidence="6 15" id="KW-0812">Transmembrane</keyword>
<dbReference type="InterPro" id="IPR002123">
    <property type="entry name" value="Plipid/glycerol_acylTrfase"/>
</dbReference>
<reference evidence="17" key="1">
    <citation type="submission" date="2020-06" db="EMBL/GenBank/DDBJ databases">
        <title>Draft genome of Bugula neritina, a colonial animal packing powerful symbionts and potential medicines.</title>
        <authorList>
            <person name="Rayko M."/>
        </authorList>
    </citation>
    <scope>NUCLEOTIDE SEQUENCE [LARGE SCALE GENOMIC DNA]</scope>
    <source>
        <strain evidence="17">Kwan_BN1</strain>
    </source>
</reference>
<dbReference type="Proteomes" id="UP000593567">
    <property type="component" value="Unassembled WGS sequence"/>
</dbReference>
<evidence type="ECO:0000259" key="16">
    <source>
        <dbReference type="SMART" id="SM00563"/>
    </source>
</evidence>
<dbReference type="InterPro" id="IPR045252">
    <property type="entry name" value="LPCAT1-like"/>
</dbReference>
<evidence type="ECO:0000256" key="9">
    <source>
        <dbReference type="ARBA" id="ARBA00023136"/>
    </source>
</evidence>
<dbReference type="PANTHER" id="PTHR23063">
    <property type="entry name" value="PHOSPHOLIPID ACYLTRANSFERASE"/>
    <property type="match status" value="1"/>
</dbReference>
<evidence type="ECO:0000256" key="8">
    <source>
        <dbReference type="ARBA" id="ARBA00023098"/>
    </source>
</evidence>
<feature type="transmembrane region" description="Helical" evidence="15">
    <location>
        <begin position="188"/>
        <end position="205"/>
    </location>
</feature>
<dbReference type="GO" id="GO:0004366">
    <property type="term" value="F:glycerol-3-phosphate O-acyltransferase activity"/>
    <property type="evidence" value="ECO:0007669"/>
    <property type="project" value="TreeGrafter"/>
</dbReference>
<dbReference type="SMART" id="SM00563">
    <property type="entry name" value="PlsC"/>
    <property type="match status" value="1"/>
</dbReference>
<evidence type="ECO:0000256" key="15">
    <source>
        <dbReference type="SAM" id="Phobius"/>
    </source>
</evidence>
<sequence length="454" mass="51482">MVFSMLFLPIILTPLFFLLTLAILLAVVGKSFGLRKFYVQVLLKVFDFGREKITFQPDQEEPSSDSDSDGERNSPNFDSVTQNGDEVKLIHRQAKVHTKKIPNVRSLATLQHEFQLKDAMYFCRSGIESIVEDDVTQRFLSSELSSWNLLTRTNLNYQHISNRLTFLWLVGGIFRYCVLLPVRLCIVSVGLGLLVITTAIVGYIPNRRMRFYANKYFTIMSCRVITRAFGAVIRFHNTENRAKPGGICVANHTSPIDVIIMQNDNCYALIGQRHGGFLGMVQNALSRATDHIWFERSVAKDRLAVASRLKSHVQDVTKFPVLIFPEGTCINNTSVMMFKKGSFEVGGTIYPVAIKYDSRFADCFWNSSKYTMLEHIGMLLTSWAIVADVWYLPPATQLEGESAISFANRIKSEIAQQGGLVDLEWDGGLKREKPKASLKQLQQDMYYSHHMKAT</sequence>
<dbReference type="SUPFAM" id="SSF69593">
    <property type="entry name" value="Glycerol-3-phosphate (1)-acyltransferase"/>
    <property type="match status" value="1"/>
</dbReference>
<comment type="subcellular location">
    <subcellularLocation>
        <location evidence="1">Membrane</location>
    </subcellularLocation>
</comment>
<evidence type="ECO:0000256" key="4">
    <source>
        <dbReference type="ARBA" id="ARBA00022516"/>
    </source>
</evidence>
<evidence type="ECO:0000256" key="3">
    <source>
        <dbReference type="ARBA" id="ARBA00008655"/>
    </source>
</evidence>
<keyword evidence="4" id="KW-0444">Lipid biosynthesis</keyword>
<proteinExistence type="inferred from homology"/>
<feature type="transmembrane region" description="Helical" evidence="15">
    <location>
        <begin position="164"/>
        <end position="182"/>
    </location>
</feature>
<keyword evidence="12" id="KW-0012">Acyltransferase</keyword>
<evidence type="ECO:0000313" key="17">
    <source>
        <dbReference type="EMBL" id="KAF6035484.1"/>
    </source>
</evidence>
<keyword evidence="18" id="KW-1185">Reference proteome</keyword>
<feature type="region of interest" description="Disordered" evidence="14">
    <location>
        <begin position="57"/>
        <end position="81"/>
    </location>
</feature>
<gene>
    <name evidence="17" type="ORF">EB796_006202</name>
</gene>
<feature type="compositionally biased region" description="Acidic residues" evidence="14">
    <location>
        <begin position="58"/>
        <end position="68"/>
    </location>
</feature>
<dbReference type="OrthoDB" id="10051137at2759"/>
<evidence type="ECO:0000256" key="12">
    <source>
        <dbReference type="ARBA" id="ARBA00023315"/>
    </source>
</evidence>